<keyword evidence="4" id="KW-1185">Reference proteome</keyword>
<dbReference type="Proteomes" id="UP000017559">
    <property type="component" value="Unassembled WGS sequence"/>
</dbReference>
<proteinExistence type="predicted"/>
<evidence type="ECO:0000313" key="3">
    <source>
        <dbReference type="EMBL" id="ESK85886.1"/>
    </source>
</evidence>
<dbReference type="OrthoDB" id="2912779at2759"/>
<feature type="region of interest" description="Disordered" evidence="1">
    <location>
        <begin position="170"/>
        <end position="248"/>
    </location>
</feature>
<keyword evidence="2" id="KW-0812">Transmembrane</keyword>
<dbReference type="AlphaFoldDB" id="V2WZC6"/>
<keyword evidence="2" id="KW-0472">Membrane</keyword>
<feature type="compositionally biased region" description="Low complexity" evidence="1">
    <location>
        <begin position="205"/>
        <end position="221"/>
    </location>
</feature>
<accession>V2WZC6</accession>
<protein>
    <submittedName>
        <fullName evidence="3">Uncharacterized protein</fullName>
    </submittedName>
</protein>
<feature type="transmembrane region" description="Helical" evidence="2">
    <location>
        <begin position="131"/>
        <end position="152"/>
    </location>
</feature>
<evidence type="ECO:0000256" key="1">
    <source>
        <dbReference type="SAM" id="MobiDB-lite"/>
    </source>
</evidence>
<feature type="transmembrane region" description="Helical" evidence="2">
    <location>
        <begin position="89"/>
        <end position="111"/>
    </location>
</feature>
<feature type="transmembrane region" description="Helical" evidence="2">
    <location>
        <begin position="12"/>
        <end position="40"/>
    </location>
</feature>
<evidence type="ECO:0000313" key="4">
    <source>
        <dbReference type="Proteomes" id="UP000017559"/>
    </source>
</evidence>
<feature type="transmembrane region" description="Helical" evidence="2">
    <location>
        <begin position="46"/>
        <end position="68"/>
    </location>
</feature>
<feature type="compositionally biased region" description="Basic and acidic residues" evidence="1">
    <location>
        <begin position="230"/>
        <end position="241"/>
    </location>
</feature>
<dbReference type="EMBL" id="AWSO01001001">
    <property type="protein sequence ID" value="ESK85886.1"/>
    <property type="molecule type" value="Genomic_DNA"/>
</dbReference>
<gene>
    <name evidence="3" type="ORF">Moror_2309</name>
</gene>
<organism evidence="3 4">
    <name type="scientific">Moniliophthora roreri (strain MCA 2997)</name>
    <name type="common">Cocoa frosty pod rot fungus</name>
    <name type="synonym">Crinipellis roreri</name>
    <dbReference type="NCBI Taxonomy" id="1381753"/>
    <lineage>
        <taxon>Eukaryota</taxon>
        <taxon>Fungi</taxon>
        <taxon>Dikarya</taxon>
        <taxon>Basidiomycota</taxon>
        <taxon>Agaricomycotina</taxon>
        <taxon>Agaricomycetes</taxon>
        <taxon>Agaricomycetidae</taxon>
        <taxon>Agaricales</taxon>
        <taxon>Marasmiineae</taxon>
        <taxon>Marasmiaceae</taxon>
        <taxon>Moniliophthora</taxon>
    </lineage>
</organism>
<name>V2WZC6_MONRO</name>
<comment type="caution">
    <text evidence="3">The sequence shown here is derived from an EMBL/GenBank/DDBJ whole genome shotgun (WGS) entry which is preliminary data.</text>
</comment>
<sequence length="248" mass="27121">MSSLQLCSSGHLFIIIRWSMLTVLFVLHFFVPVSLCISIALGSGELFLVSAISTELCAALSLVMYLLYCIRNFNVRPERQYAKVRAGDLWIFTCCGTWSLATAIILTARIHDGGLCRDFSAITKTCGLSKFVLALSWLAVSCCMIGATFGMVDWTGYDEARIPTVQTLQVPPQAPLSHKRSYRVPEAPPSPTRTIRYKPSAGQVTPTTTSSRPMMTLTSAGHTGGSSGSREGELTQTKESETWNNIPI</sequence>
<dbReference type="HOGENOM" id="CLU_1120404_0_0_1"/>
<reference evidence="3 4" key="1">
    <citation type="journal article" date="2014" name="BMC Genomics">
        <title>Genome and secretome analysis of the hemibiotrophic fungal pathogen, Moniliophthora roreri, which causes frosty pod rot disease of cacao: mechanisms of the biotrophic and necrotrophic phases.</title>
        <authorList>
            <person name="Meinhardt L.W."/>
            <person name="Costa G.G.L."/>
            <person name="Thomazella D.P.T."/>
            <person name="Teixeira P.J.P.L."/>
            <person name="Carazzolle M.F."/>
            <person name="Schuster S.C."/>
            <person name="Carlson J.E."/>
            <person name="Guiltinan M.J."/>
            <person name="Mieczkowski P."/>
            <person name="Farmer A."/>
            <person name="Ramaraj T."/>
            <person name="Crozier J."/>
            <person name="Davis R.E."/>
            <person name="Shao J."/>
            <person name="Melnick R.L."/>
            <person name="Pereira G.A.G."/>
            <person name="Bailey B.A."/>
        </authorList>
    </citation>
    <scope>NUCLEOTIDE SEQUENCE [LARGE SCALE GENOMIC DNA]</scope>
    <source>
        <strain evidence="3 4">MCA 2997</strain>
    </source>
</reference>
<keyword evidence="2" id="KW-1133">Transmembrane helix</keyword>
<dbReference type="KEGG" id="mrr:Moror_2309"/>
<evidence type="ECO:0000256" key="2">
    <source>
        <dbReference type="SAM" id="Phobius"/>
    </source>
</evidence>